<dbReference type="EMBL" id="CP078076">
    <property type="protein sequence ID" value="UPL12096.1"/>
    <property type="molecule type" value="Genomic_DNA"/>
</dbReference>
<name>A0ABY4IJI9_9MICO</name>
<dbReference type="Proteomes" id="UP000831467">
    <property type="component" value="Chromosome"/>
</dbReference>
<accession>A0ABY4IJI9</accession>
<keyword evidence="3" id="KW-1185">Reference proteome</keyword>
<evidence type="ECO:0000313" key="3">
    <source>
        <dbReference type="Proteomes" id="UP000831467"/>
    </source>
</evidence>
<dbReference type="InterPro" id="IPR012349">
    <property type="entry name" value="Split_barrel_FMN-bd"/>
</dbReference>
<proteinExistence type="predicted"/>
<evidence type="ECO:0000313" key="2">
    <source>
        <dbReference type="EMBL" id="UPL12096.1"/>
    </source>
</evidence>
<dbReference type="Gene3D" id="2.30.110.10">
    <property type="entry name" value="Electron Transport, Fmn-binding Protein, Chain A"/>
    <property type="match status" value="1"/>
</dbReference>
<feature type="domain" description="Pyridoxamine 5'-phosphate oxidase N-terminal" evidence="1">
    <location>
        <begin position="13"/>
        <end position="126"/>
    </location>
</feature>
<gene>
    <name evidence="2" type="ORF">KV394_13680</name>
</gene>
<dbReference type="InterPro" id="IPR011576">
    <property type="entry name" value="Pyridox_Oxase_N"/>
</dbReference>
<protein>
    <submittedName>
        <fullName evidence="2">Pyridoxamine 5'-phosphate oxidase family protein</fullName>
    </submittedName>
</protein>
<dbReference type="RefSeq" id="WP_247981673.1">
    <property type="nucleotide sequence ID" value="NZ_CP078076.1"/>
</dbReference>
<sequence>MAIDPHDRVSVVMFIREHGRGVAATVSAGGEPEAALVGMVALDDGTILFTSRSESRKVANLVGNGAMALVVGTEGAVTLQLEGSAEVASAARAKELEPVFVRHAPGSRVTDPGFSLVIVRPRWVRSYDVSDAVPVVVEALWS</sequence>
<dbReference type="SUPFAM" id="SSF50475">
    <property type="entry name" value="FMN-binding split barrel"/>
    <property type="match status" value="1"/>
</dbReference>
<organism evidence="2 3">
    <name type="scientific">Microbacterium sufflavum</name>
    <dbReference type="NCBI Taxonomy" id="2851649"/>
    <lineage>
        <taxon>Bacteria</taxon>
        <taxon>Bacillati</taxon>
        <taxon>Actinomycetota</taxon>
        <taxon>Actinomycetes</taxon>
        <taxon>Micrococcales</taxon>
        <taxon>Microbacteriaceae</taxon>
        <taxon>Microbacterium</taxon>
    </lineage>
</organism>
<dbReference type="Pfam" id="PF01243">
    <property type="entry name" value="PNPOx_N"/>
    <property type="match status" value="1"/>
</dbReference>
<evidence type="ECO:0000259" key="1">
    <source>
        <dbReference type="Pfam" id="PF01243"/>
    </source>
</evidence>
<reference evidence="2 3" key="1">
    <citation type="submission" date="2021-06" db="EMBL/GenBank/DDBJ databases">
        <title>Genome-based taxonomic framework of Microbacterium strains isolated from marine environment, the description of four new species and reclassification of four preexisting species.</title>
        <authorList>
            <person name="Lee S.D."/>
            <person name="Kim S.-M."/>
            <person name="Byeon Y.-S."/>
            <person name="Yang H.L."/>
            <person name="Kim I.S."/>
        </authorList>
    </citation>
    <scope>NUCLEOTIDE SEQUENCE [LARGE SCALE GENOMIC DNA]</scope>
    <source>
        <strain evidence="2 3">SSW1-51</strain>
    </source>
</reference>